<keyword evidence="4" id="KW-1185">Reference proteome</keyword>
<comment type="caution">
    <text evidence="3">The sequence shown here is derived from an EMBL/GenBank/DDBJ whole genome shotgun (WGS) entry which is preliminary data.</text>
</comment>
<reference evidence="3 4" key="1">
    <citation type="submission" date="2020-08" db="EMBL/GenBank/DDBJ databases">
        <title>Genomic Encyclopedia of Type Strains, Phase IV (KMG-IV): sequencing the most valuable type-strain genomes for metagenomic binning, comparative biology and taxonomic classification.</title>
        <authorList>
            <person name="Goeker M."/>
        </authorList>
    </citation>
    <scope>NUCLEOTIDE SEQUENCE [LARGE SCALE GENOMIC DNA]</scope>
    <source>
        <strain evidence="3 4">DSM 17976</strain>
    </source>
</reference>
<dbReference type="PANTHER" id="PTHR46928">
    <property type="entry name" value="MESENCHYME-SPECIFIC CELL SURFACE GLYCOPROTEIN"/>
    <property type="match status" value="1"/>
</dbReference>
<dbReference type="InterPro" id="IPR015943">
    <property type="entry name" value="WD40/YVTN_repeat-like_dom_sf"/>
</dbReference>
<dbReference type="Gene3D" id="2.130.10.10">
    <property type="entry name" value="YVTN repeat-like/Quinoprotein amine dehydrogenase"/>
    <property type="match status" value="1"/>
</dbReference>
<protein>
    <recommendedName>
        <fullName evidence="2">Choice-of-anchor I domain-containing protein</fullName>
    </recommendedName>
</protein>
<name>A0A7W5ZF77_9BACT</name>
<dbReference type="SUPFAM" id="SSF75011">
    <property type="entry name" value="3-carboxy-cis,cis-mucoante lactonizing enzyme"/>
    <property type="match status" value="1"/>
</dbReference>
<keyword evidence="1" id="KW-0732">Signal</keyword>
<gene>
    <name evidence="3" type="ORF">FHS57_000118</name>
</gene>
<sequence>MQKILLPLTLLLFVYACADHRLDPAFNENPATFAEIASIDIGDTGAAEISAYDPTTGRLFVVNNSTVNKIDILEVGANGQLKVIGNISMAPYGGAVNSLSIYNGKLAAAIESSTKTDPGKVVVFNTIDQKEVKVIPVGALPDMVTFSPDGRFILSANEGEPNDAYTIDPVGSVSIISVDDNYSVKTLDFSGFAPQQAALKAQGLRIFGLNASFAQDIEPEYITVSEDSKTAWVTLQENNAIAKIDLTPKAITTIFPLGFKNYNLDENAIDVSDQDNAIALKKWPAFGMYQPDAIAVLESGGVPYLFTANEGDAREYTGFSEIRRVNHSSIVLDPTAFPNAATLKATAQMGRLNITTTLGDTDGDGDYDGLYSLGARSFSVWNGNTGARVFDSKNELEVHSIAAGVYDDARSDDKGVEPEGIAIGQVGTRKVAFVGMERADAVAVYDVTNPTAPVFLQLLKTGDAPEGVLFVPANQSPLKKSLLIVSSENDGVIKIYRPQ</sequence>
<evidence type="ECO:0000259" key="2">
    <source>
        <dbReference type="Pfam" id="PF22494"/>
    </source>
</evidence>
<evidence type="ECO:0000313" key="3">
    <source>
        <dbReference type="EMBL" id="MBB3836136.1"/>
    </source>
</evidence>
<dbReference type="Proteomes" id="UP000541352">
    <property type="component" value="Unassembled WGS sequence"/>
</dbReference>
<feature type="signal peptide" evidence="1">
    <location>
        <begin position="1"/>
        <end position="18"/>
    </location>
</feature>
<dbReference type="InterPro" id="IPR052956">
    <property type="entry name" value="Mesenchyme-surface_protein"/>
</dbReference>
<feature type="domain" description="Choice-of-anchor I" evidence="2">
    <location>
        <begin position="38"/>
        <end position="496"/>
    </location>
</feature>
<dbReference type="PANTHER" id="PTHR46928:SF1">
    <property type="entry name" value="MESENCHYME-SPECIFIC CELL SURFACE GLYCOPROTEIN"/>
    <property type="match status" value="1"/>
</dbReference>
<dbReference type="AlphaFoldDB" id="A0A7W5ZF77"/>
<evidence type="ECO:0000313" key="4">
    <source>
        <dbReference type="Proteomes" id="UP000541352"/>
    </source>
</evidence>
<dbReference type="EMBL" id="JACIBY010000001">
    <property type="protein sequence ID" value="MBB3836136.1"/>
    <property type="molecule type" value="Genomic_DNA"/>
</dbReference>
<dbReference type="NCBIfam" id="NF038117">
    <property type="entry name" value="choice_anch_I"/>
    <property type="match status" value="1"/>
</dbReference>
<organism evidence="3 4">
    <name type="scientific">Runella defluvii</name>
    <dbReference type="NCBI Taxonomy" id="370973"/>
    <lineage>
        <taxon>Bacteria</taxon>
        <taxon>Pseudomonadati</taxon>
        <taxon>Bacteroidota</taxon>
        <taxon>Cytophagia</taxon>
        <taxon>Cytophagales</taxon>
        <taxon>Spirosomataceae</taxon>
        <taxon>Runella</taxon>
    </lineage>
</organism>
<dbReference type="InterPro" id="IPR055188">
    <property type="entry name" value="Choice_anch_I"/>
</dbReference>
<evidence type="ECO:0000256" key="1">
    <source>
        <dbReference type="SAM" id="SignalP"/>
    </source>
</evidence>
<dbReference type="Pfam" id="PF22494">
    <property type="entry name" value="choice_anch_I"/>
    <property type="match status" value="1"/>
</dbReference>
<accession>A0A7W5ZF77</accession>
<dbReference type="RefSeq" id="WP_183970925.1">
    <property type="nucleotide sequence ID" value="NZ_JACIBY010000001.1"/>
</dbReference>
<feature type="chain" id="PRO_5031382010" description="Choice-of-anchor I domain-containing protein" evidence="1">
    <location>
        <begin position="19"/>
        <end position="499"/>
    </location>
</feature>
<dbReference type="PROSITE" id="PS51257">
    <property type="entry name" value="PROKAR_LIPOPROTEIN"/>
    <property type="match status" value="1"/>
</dbReference>
<proteinExistence type="predicted"/>